<feature type="region of interest" description="Disordered" evidence="1">
    <location>
        <begin position="1"/>
        <end position="25"/>
    </location>
</feature>
<dbReference type="Proteomes" id="UP000026960">
    <property type="component" value="Chromosome 7"/>
</dbReference>
<evidence type="ECO:0000313" key="3">
    <source>
        <dbReference type="EnsemblPlants" id="OBART07G20720.1"/>
    </source>
</evidence>
<dbReference type="InterPro" id="IPR005174">
    <property type="entry name" value="KIB1-4_b-propeller"/>
</dbReference>
<dbReference type="PANTHER" id="PTHR33165:SF72">
    <property type="entry name" value="F-BOX DOMAIN-CONTAINING PROTEIN"/>
    <property type="match status" value="1"/>
</dbReference>
<dbReference type="STRING" id="65489.A0A0D3GT13"/>
<dbReference type="EnsemblPlants" id="OBART07G20720.1">
    <property type="protein sequence ID" value="OBART07G20720.1"/>
    <property type="gene ID" value="OBART07G20720"/>
</dbReference>
<feature type="domain" description="KIB1-4 beta-propeller" evidence="2">
    <location>
        <begin position="116"/>
        <end position="242"/>
    </location>
</feature>
<protein>
    <recommendedName>
        <fullName evidence="2">KIB1-4 beta-propeller domain-containing protein</fullName>
    </recommendedName>
</protein>
<organism evidence="3">
    <name type="scientific">Oryza barthii</name>
    <dbReference type="NCBI Taxonomy" id="65489"/>
    <lineage>
        <taxon>Eukaryota</taxon>
        <taxon>Viridiplantae</taxon>
        <taxon>Streptophyta</taxon>
        <taxon>Embryophyta</taxon>
        <taxon>Tracheophyta</taxon>
        <taxon>Spermatophyta</taxon>
        <taxon>Magnoliopsida</taxon>
        <taxon>Liliopsida</taxon>
        <taxon>Poales</taxon>
        <taxon>Poaceae</taxon>
        <taxon>BOP clade</taxon>
        <taxon>Oryzoideae</taxon>
        <taxon>Oryzeae</taxon>
        <taxon>Oryzinae</taxon>
        <taxon>Oryza</taxon>
    </lineage>
</organism>
<dbReference type="SUPFAM" id="SSF81383">
    <property type="entry name" value="F-box domain"/>
    <property type="match status" value="1"/>
</dbReference>
<accession>A0A0D3GT13</accession>
<dbReference type="Gramene" id="OBART07G20720.1">
    <property type="protein sequence ID" value="OBART07G20720.1"/>
    <property type="gene ID" value="OBART07G20720"/>
</dbReference>
<sequence length="279" mass="30672">MGRSAPPSAPAAAAAPARGGRKRKRHLVTTSPAAQVGGWASLPTDLTRLVAGRVLAGDVVDYIAFRAVCSGWRACAPSPRDPTLRKHLLRPRAWVALCDGDAARPDDACEITFFHTRTARSLRVRLPELRCHRIVGFTDGLIILLHKRTTAVRVLNPFTGVAVDLPPLAPVFHQVVKNRNSLLYMLHQRHVSDDPHCRHRLVPYTAGVLGCEAGHPSWEVIHKDMELLNTLPFQGRLYGFRRLTRQIVQVYPPNPLGPVVAHVPAKFGDPDIQSPAPTT</sequence>
<dbReference type="PANTHER" id="PTHR33165">
    <property type="entry name" value="F-BOX DOMAIN CONTAINING PROTEIN-LIKE-RELATED"/>
    <property type="match status" value="1"/>
</dbReference>
<dbReference type="eggNOG" id="ENOG502R40Y">
    <property type="taxonomic scope" value="Eukaryota"/>
</dbReference>
<evidence type="ECO:0000256" key="1">
    <source>
        <dbReference type="SAM" id="MobiDB-lite"/>
    </source>
</evidence>
<keyword evidence="4" id="KW-1185">Reference proteome</keyword>
<evidence type="ECO:0000313" key="4">
    <source>
        <dbReference type="Proteomes" id="UP000026960"/>
    </source>
</evidence>
<proteinExistence type="predicted"/>
<reference evidence="3" key="1">
    <citation type="journal article" date="2009" name="Rice">
        <title>De Novo Next Generation Sequencing of Plant Genomes.</title>
        <authorList>
            <person name="Rounsley S."/>
            <person name="Marri P.R."/>
            <person name="Yu Y."/>
            <person name="He R."/>
            <person name="Sisneros N."/>
            <person name="Goicoechea J.L."/>
            <person name="Lee S.J."/>
            <person name="Angelova A."/>
            <person name="Kudrna D."/>
            <person name="Luo M."/>
            <person name="Affourtit J."/>
            <person name="Desany B."/>
            <person name="Knight J."/>
            <person name="Niazi F."/>
            <person name="Egholm M."/>
            <person name="Wing R.A."/>
        </authorList>
    </citation>
    <scope>NUCLEOTIDE SEQUENCE [LARGE SCALE GENOMIC DNA]</scope>
    <source>
        <strain evidence="3">cv. IRGC 105608</strain>
    </source>
</reference>
<dbReference type="HOGENOM" id="CLU_040241_5_0_1"/>
<evidence type="ECO:0000259" key="2">
    <source>
        <dbReference type="Pfam" id="PF03478"/>
    </source>
</evidence>
<feature type="compositionally biased region" description="Low complexity" evidence="1">
    <location>
        <begin position="1"/>
        <end position="18"/>
    </location>
</feature>
<dbReference type="Pfam" id="PF03478">
    <property type="entry name" value="Beta-prop_KIB1-4"/>
    <property type="match status" value="1"/>
</dbReference>
<dbReference type="AlphaFoldDB" id="A0A0D3GT13"/>
<dbReference type="PaxDb" id="65489-OBART07G20720.1"/>
<name>A0A0D3GT13_9ORYZ</name>
<reference evidence="3" key="2">
    <citation type="submission" date="2015-03" db="UniProtKB">
        <authorList>
            <consortium name="EnsemblPlants"/>
        </authorList>
    </citation>
    <scope>IDENTIFICATION</scope>
</reference>
<dbReference type="InterPro" id="IPR036047">
    <property type="entry name" value="F-box-like_dom_sf"/>
</dbReference>